<dbReference type="Proteomes" id="UP000028481">
    <property type="component" value="Chromosome"/>
</dbReference>
<keyword evidence="3" id="KW-1185">Reference proteome</keyword>
<dbReference type="GO" id="GO:0003677">
    <property type="term" value="F:DNA binding"/>
    <property type="evidence" value="ECO:0007669"/>
    <property type="project" value="InterPro"/>
</dbReference>
<gene>
    <name evidence="2" type="ORF">HL41_06895</name>
</gene>
<dbReference type="RefSeq" id="WP_038061523.1">
    <property type="nucleotide sequence ID" value="NZ_CP008796.1"/>
</dbReference>
<dbReference type="InterPro" id="IPR001387">
    <property type="entry name" value="Cro/C1-type_HTH"/>
</dbReference>
<dbReference type="PROSITE" id="PS50943">
    <property type="entry name" value="HTH_CROC1"/>
    <property type="match status" value="1"/>
</dbReference>
<dbReference type="STRING" id="289377.HL41_06895"/>
<dbReference type="AlphaFoldDB" id="A0A075WT28"/>
<dbReference type="KEGG" id="tcm:HL41_06895"/>
<dbReference type="SMART" id="SM00530">
    <property type="entry name" value="HTH_XRE"/>
    <property type="match status" value="1"/>
</dbReference>
<protein>
    <recommendedName>
        <fullName evidence="1">HTH cro/C1-type domain-containing protein</fullName>
    </recommendedName>
</protein>
<reference evidence="2 3" key="1">
    <citation type="journal article" date="2015" name="Genome Announc.">
        <title>Genome Sequence of a Sulfate-Reducing Thermophilic Bacterium, Thermodesulfobacterium commune DSM 2178T (Phylum Thermodesulfobacteria).</title>
        <authorList>
            <person name="Bhatnagar S."/>
            <person name="Badger J.H."/>
            <person name="Madupu R."/>
            <person name="Khouri H.M."/>
            <person name="O'Connor E.M."/>
            <person name="Robb F.T."/>
            <person name="Ward N.L."/>
            <person name="Eisen J.A."/>
        </authorList>
    </citation>
    <scope>NUCLEOTIDE SEQUENCE [LARGE SCALE GENOMIC DNA]</scope>
    <source>
        <strain evidence="2 3">DSM 2178</strain>
    </source>
</reference>
<dbReference type="CDD" id="cd00093">
    <property type="entry name" value="HTH_XRE"/>
    <property type="match status" value="1"/>
</dbReference>
<sequence>MMVKKRNIKKQRYKTNARLIKSLLVLRGVKLVDLAKEFGITKQYLWYVIHGRRKGERIRKKIAQFLGMPYDQLWGE</sequence>
<accession>A0A075WT28</accession>
<dbReference type="SUPFAM" id="SSF47413">
    <property type="entry name" value="lambda repressor-like DNA-binding domains"/>
    <property type="match status" value="1"/>
</dbReference>
<evidence type="ECO:0000259" key="1">
    <source>
        <dbReference type="PROSITE" id="PS50943"/>
    </source>
</evidence>
<dbReference type="PaxDb" id="289377-HL41_06895"/>
<evidence type="ECO:0000313" key="3">
    <source>
        <dbReference type="Proteomes" id="UP000028481"/>
    </source>
</evidence>
<feature type="domain" description="HTH cro/C1-type" evidence="1">
    <location>
        <begin position="20"/>
        <end position="73"/>
    </location>
</feature>
<organism evidence="2 3">
    <name type="scientific">Thermodesulfobacterium commune DSM 2178</name>
    <dbReference type="NCBI Taxonomy" id="289377"/>
    <lineage>
        <taxon>Bacteria</taxon>
        <taxon>Pseudomonadati</taxon>
        <taxon>Thermodesulfobacteriota</taxon>
        <taxon>Thermodesulfobacteria</taxon>
        <taxon>Thermodesulfobacteriales</taxon>
        <taxon>Thermodesulfobacteriaceae</taxon>
        <taxon>Thermodesulfobacterium</taxon>
    </lineage>
</organism>
<name>A0A075WT28_9BACT</name>
<dbReference type="HOGENOM" id="CLU_2653309_0_0_0"/>
<dbReference type="InterPro" id="IPR010982">
    <property type="entry name" value="Lambda_DNA-bd_dom_sf"/>
</dbReference>
<dbReference type="Gene3D" id="1.10.260.40">
    <property type="entry name" value="lambda repressor-like DNA-binding domains"/>
    <property type="match status" value="1"/>
</dbReference>
<evidence type="ECO:0000313" key="2">
    <source>
        <dbReference type="EMBL" id="AIH04449.1"/>
    </source>
</evidence>
<dbReference type="EMBL" id="CP008796">
    <property type="protein sequence ID" value="AIH04449.1"/>
    <property type="molecule type" value="Genomic_DNA"/>
</dbReference>
<proteinExistence type="predicted"/>